<gene>
    <name evidence="9" type="ORF">GCM10010982_24300</name>
</gene>
<keyword evidence="2 6" id="KW-0349">Heme</keyword>
<evidence type="ECO:0000256" key="6">
    <source>
        <dbReference type="PROSITE-ProRule" id="PRU00433"/>
    </source>
</evidence>
<accession>A0A917Z016</accession>
<evidence type="ECO:0000256" key="3">
    <source>
        <dbReference type="ARBA" id="ARBA00022723"/>
    </source>
</evidence>
<evidence type="ECO:0000256" key="4">
    <source>
        <dbReference type="ARBA" id="ARBA00022982"/>
    </source>
</evidence>
<reference evidence="9" key="1">
    <citation type="journal article" date="2014" name="Int. J. Syst. Evol. Microbiol.">
        <title>Complete genome sequence of Corynebacterium casei LMG S-19264T (=DSM 44701T), isolated from a smear-ripened cheese.</title>
        <authorList>
            <consortium name="US DOE Joint Genome Institute (JGI-PGF)"/>
            <person name="Walter F."/>
            <person name="Albersmeier A."/>
            <person name="Kalinowski J."/>
            <person name="Ruckert C."/>
        </authorList>
    </citation>
    <scope>NUCLEOTIDE SEQUENCE</scope>
    <source>
        <strain evidence="9">CGMCC 1.7086</strain>
    </source>
</reference>
<keyword evidence="4" id="KW-0249">Electron transport</keyword>
<comment type="caution">
    <text evidence="9">The sequence shown here is derived from an EMBL/GenBank/DDBJ whole genome shotgun (WGS) entry which is preliminary data.</text>
</comment>
<dbReference type="Gene3D" id="1.10.760.10">
    <property type="entry name" value="Cytochrome c-like domain"/>
    <property type="match status" value="1"/>
</dbReference>
<name>A0A917Z016_9ALTE</name>
<evidence type="ECO:0000313" key="9">
    <source>
        <dbReference type="EMBL" id="GGO70540.1"/>
    </source>
</evidence>
<dbReference type="PANTHER" id="PTHR33751">
    <property type="entry name" value="CBB3-TYPE CYTOCHROME C OXIDASE SUBUNIT FIXP"/>
    <property type="match status" value="1"/>
</dbReference>
<dbReference type="PANTHER" id="PTHR33751:SF9">
    <property type="entry name" value="CYTOCHROME C4"/>
    <property type="match status" value="1"/>
</dbReference>
<dbReference type="PRINTS" id="PR00605">
    <property type="entry name" value="CYTCHROMECIC"/>
</dbReference>
<dbReference type="EMBL" id="BMLS01000003">
    <property type="protein sequence ID" value="GGO70540.1"/>
    <property type="molecule type" value="Genomic_DNA"/>
</dbReference>
<keyword evidence="5 6" id="KW-0408">Iron</keyword>
<feature type="chain" id="PRO_5038000331" evidence="7">
    <location>
        <begin position="21"/>
        <end position="107"/>
    </location>
</feature>
<dbReference type="SUPFAM" id="SSF46626">
    <property type="entry name" value="Cytochrome c"/>
    <property type="match status" value="1"/>
</dbReference>
<dbReference type="InterPro" id="IPR050597">
    <property type="entry name" value="Cytochrome_c_Oxidase_Subunit"/>
</dbReference>
<evidence type="ECO:0000313" key="10">
    <source>
        <dbReference type="Proteomes" id="UP000606935"/>
    </source>
</evidence>
<evidence type="ECO:0000256" key="7">
    <source>
        <dbReference type="SAM" id="SignalP"/>
    </source>
</evidence>
<reference evidence="9" key="2">
    <citation type="submission" date="2020-09" db="EMBL/GenBank/DDBJ databases">
        <authorList>
            <person name="Sun Q."/>
            <person name="Zhou Y."/>
        </authorList>
    </citation>
    <scope>NUCLEOTIDE SEQUENCE</scope>
    <source>
        <strain evidence="9">CGMCC 1.7086</strain>
    </source>
</reference>
<evidence type="ECO:0000256" key="1">
    <source>
        <dbReference type="ARBA" id="ARBA00022448"/>
    </source>
</evidence>
<dbReference type="RefSeq" id="WP_188695291.1">
    <property type="nucleotide sequence ID" value="NZ_BMLS01000003.1"/>
</dbReference>
<feature type="domain" description="Cytochrome c" evidence="8">
    <location>
        <begin position="22"/>
        <end position="103"/>
    </location>
</feature>
<dbReference type="Pfam" id="PF00034">
    <property type="entry name" value="Cytochrom_C"/>
    <property type="match status" value="1"/>
</dbReference>
<dbReference type="GO" id="GO:0020037">
    <property type="term" value="F:heme binding"/>
    <property type="evidence" value="ECO:0007669"/>
    <property type="project" value="InterPro"/>
</dbReference>
<dbReference type="GO" id="GO:0005506">
    <property type="term" value="F:iron ion binding"/>
    <property type="evidence" value="ECO:0007669"/>
    <property type="project" value="InterPro"/>
</dbReference>
<dbReference type="Proteomes" id="UP000606935">
    <property type="component" value="Unassembled WGS sequence"/>
</dbReference>
<organism evidence="9 10">
    <name type="scientific">Bowmanella pacifica</name>
    <dbReference type="NCBI Taxonomy" id="502051"/>
    <lineage>
        <taxon>Bacteria</taxon>
        <taxon>Pseudomonadati</taxon>
        <taxon>Pseudomonadota</taxon>
        <taxon>Gammaproteobacteria</taxon>
        <taxon>Alteromonadales</taxon>
        <taxon>Alteromonadaceae</taxon>
        <taxon>Bowmanella</taxon>
    </lineage>
</organism>
<dbReference type="PROSITE" id="PS51007">
    <property type="entry name" value="CYTC"/>
    <property type="match status" value="1"/>
</dbReference>
<evidence type="ECO:0000256" key="5">
    <source>
        <dbReference type="ARBA" id="ARBA00023004"/>
    </source>
</evidence>
<dbReference type="InterPro" id="IPR036909">
    <property type="entry name" value="Cyt_c-like_dom_sf"/>
</dbReference>
<evidence type="ECO:0000256" key="2">
    <source>
        <dbReference type="ARBA" id="ARBA00022617"/>
    </source>
</evidence>
<proteinExistence type="predicted"/>
<dbReference type="InterPro" id="IPR009056">
    <property type="entry name" value="Cyt_c-like_dom"/>
</dbReference>
<feature type="signal peptide" evidence="7">
    <location>
        <begin position="1"/>
        <end position="20"/>
    </location>
</feature>
<dbReference type="GO" id="GO:0009055">
    <property type="term" value="F:electron transfer activity"/>
    <property type="evidence" value="ECO:0007669"/>
    <property type="project" value="InterPro"/>
</dbReference>
<protein>
    <submittedName>
        <fullName evidence="9">Cytochrome c biogenesis protein CcsB</fullName>
    </submittedName>
</protein>
<dbReference type="AlphaFoldDB" id="A0A917Z016"/>
<dbReference type="InterPro" id="IPR008168">
    <property type="entry name" value="Cyt_C_IC"/>
</dbReference>
<keyword evidence="1" id="KW-0813">Transport</keyword>
<sequence length="107" mass="11017">MKRILLGAALLVLGSQAAVAAGDAEAGKAKSGMCVACHGADGNSLAPMYPNLAGQHAQYLESAIKAYRDGQRTGGTTAMMTPMAANLSDQDAADLAAYFSQQKLKQK</sequence>
<evidence type="ECO:0000259" key="8">
    <source>
        <dbReference type="PROSITE" id="PS51007"/>
    </source>
</evidence>
<keyword evidence="7" id="KW-0732">Signal</keyword>
<keyword evidence="3 6" id="KW-0479">Metal-binding</keyword>
<keyword evidence="10" id="KW-1185">Reference proteome</keyword>